<gene>
    <name evidence="1" type="ORF">GLOINDRAFT_344794</name>
</gene>
<evidence type="ECO:0000313" key="1">
    <source>
        <dbReference type="EMBL" id="ESA18075.1"/>
    </source>
</evidence>
<name>U9UCI3_RHIID</name>
<protein>
    <submittedName>
        <fullName evidence="1">Uncharacterized protein</fullName>
    </submittedName>
</protein>
<dbReference type="HOGENOM" id="CLU_2741313_0_0_1"/>
<reference evidence="1" key="1">
    <citation type="submission" date="2013-07" db="EMBL/GenBank/DDBJ databases">
        <title>The genome of an arbuscular mycorrhizal fungus provides insights into the evolution of the oldest plant symbiosis.</title>
        <authorList>
            <consortium name="DOE Joint Genome Institute"/>
            <person name="Tisserant E."/>
            <person name="Malbreil M."/>
            <person name="Kuo A."/>
            <person name="Kohler A."/>
            <person name="Symeonidi A."/>
            <person name="Balestrini R."/>
            <person name="Charron P."/>
            <person name="Duensing N."/>
            <person name="Frei-dit-Frey N."/>
            <person name="Gianinazzi-Pearson V."/>
            <person name="Gilbert B."/>
            <person name="Handa Y."/>
            <person name="Hijri M."/>
            <person name="Kaul R."/>
            <person name="Kawaguchi M."/>
            <person name="Krajinski F."/>
            <person name="Lammers P."/>
            <person name="Lapierre D."/>
            <person name="Masclaux F.G."/>
            <person name="Murat C."/>
            <person name="Morin E."/>
            <person name="Ndikumana S."/>
            <person name="Pagni M."/>
            <person name="Petitpierre D."/>
            <person name="Requena N."/>
            <person name="Rosikiewicz P."/>
            <person name="Riley R."/>
            <person name="Saito K."/>
            <person name="San Clemente H."/>
            <person name="Shapiro H."/>
            <person name="van Tuinen D."/>
            <person name="Becard G."/>
            <person name="Bonfante P."/>
            <person name="Paszkowski U."/>
            <person name="Shachar-Hill Y."/>
            <person name="Young J.P."/>
            <person name="Sanders I.R."/>
            <person name="Henrissat B."/>
            <person name="Rensing S.A."/>
            <person name="Grigoriev I.V."/>
            <person name="Corradi N."/>
            <person name="Roux C."/>
            <person name="Martin F."/>
        </authorList>
    </citation>
    <scope>NUCLEOTIDE SEQUENCE</scope>
    <source>
        <strain evidence="1">DAOM 197198</strain>
    </source>
</reference>
<organism evidence="1">
    <name type="scientific">Rhizophagus irregularis (strain DAOM 181602 / DAOM 197198 / MUCL 43194)</name>
    <name type="common">Arbuscular mycorrhizal fungus</name>
    <name type="synonym">Glomus intraradices</name>
    <dbReference type="NCBI Taxonomy" id="747089"/>
    <lineage>
        <taxon>Eukaryota</taxon>
        <taxon>Fungi</taxon>
        <taxon>Fungi incertae sedis</taxon>
        <taxon>Mucoromycota</taxon>
        <taxon>Glomeromycotina</taxon>
        <taxon>Glomeromycetes</taxon>
        <taxon>Glomerales</taxon>
        <taxon>Glomeraceae</taxon>
        <taxon>Rhizophagus</taxon>
    </lineage>
</organism>
<dbReference type="EMBL" id="KI279551">
    <property type="protein sequence ID" value="ESA18075.1"/>
    <property type="molecule type" value="Genomic_DNA"/>
</dbReference>
<sequence length="71" mass="8247">MSEDTKSKANRGLLRLYIVTRLCPYTKCDKRGSGTLYDFKKARYCLLHLTITTDLPLSHKISSLSVQNYYR</sequence>
<dbReference type="AlphaFoldDB" id="U9UCI3"/>
<proteinExistence type="predicted"/>
<accession>U9UCI3</accession>